<feature type="transmembrane region" description="Helical" evidence="1">
    <location>
        <begin position="176"/>
        <end position="196"/>
    </location>
</feature>
<organism evidence="2 3">
    <name type="scientific">Actinoallomurus oryzae</name>
    <dbReference type="NCBI Taxonomy" id="502180"/>
    <lineage>
        <taxon>Bacteria</taxon>
        <taxon>Bacillati</taxon>
        <taxon>Actinomycetota</taxon>
        <taxon>Actinomycetes</taxon>
        <taxon>Streptosporangiales</taxon>
        <taxon>Thermomonosporaceae</taxon>
        <taxon>Actinoallomurus</taxon>
    </lineage>
</organism>
<dbReference type="Pfam" id="PF06912">
    <property type="entry name" value="DUF1275"/>
    <property type="match status" value="1"/>
</dbReference>
<dbReference type="PANTHER" id="PTHR37314:SF4">
    <property type="entry name" value="UPF0700 TRANSMEMBRANE PROTEIN YOAK"/>
    <property type="match status" value="1"/>
</dbReference>
<keyword evidence="1" id="KW-0472">Membrane</keyword>
<feature type="transmembrane region" description="Helical" evidence="1">
    <location>
        <begin position="202"/>
        <end position="219"/>
    </location>
</feature>
<keyword evidence="1" id="KW-1133">Transmembrane helix</keyword>
<feature type="transmembrane region" description="Helical" evidence="1">
    <location>
        <begin position="119"/>
        <end position="143"/>
    </location>
</feature>
<evidence type="ECO:0000313" key="3">
    <source>
        <dbReference type="Proteomes" id="UP001500503"/>
    </source>
</evidence>
<dbReference type="EMBL" id="BAABHF010000009">
    <property type="protein sequence ID" value="GAA4484405.1"/>
    <property type="molecule type" value="Genomic_DNA"/>
</dbReference>
<dbReference type="Proteomes" id="UP001500503">
    <property type="component" value="Unassembled WGS sequence"/>
</dbReference>
<dbReference type="InterPro" id="IPR010699">
    <property type="entry name" value="DUF1275"/>
</dbReference>
<reference evidence="3" key="1">
    <citation type="journal article" date="2019" name="Int. J. Syst. Evol. Microbiol.">
        <title>The Global Catalogue of Microorganisms (GCM) 10K type strain sequencing project: providing services to taxonomists for standard genome sequencing and annotation.</title>
        <authorList>
            <consortium name="The Broad Institute Genomics Platform"/>
            <consortium name="The Broad Institute Genome Sequencing Center for Infectious Disease"/>
            <person name="Wu L."/>
            <person name="Ma J."/>
        </authorList>
    </citation>
    <scope>NUCLEOTIDE SEQUENCE [LARGE SCALE GENOMIC DNA]</scope>
    <source>
        <strain evidence="3">JCM 17933</strain>
    </source>
</reference>
<keyword evidence="1" id="KW-0812">Transmembrane</keyword>
<dbReference type="RefSeq" id="WP_345457407.1">
    <property type="nucleotide sequence ID" value="NZ_BAABHF010000009.1"/>
</dbReference>
<proteinExistence type="predicted"/>
<sequence length="240" mass="25540">MDQETSRETMASLQLGVLLAFAGGFQDAYSFIGLGGVFANAQTGNVVLLGVDAGRQHWTEALRHVPPLLAFILGVAVAETLSRPRVAAALRWPARFALVLEIIVLGVVGALPGGVSHSLVVVMIAFTASVQVATFRTLIIWPYNTAMVTGNLRTAAQAAYQAVADRDPEARRKSRSFATVIVSFMAGAIAGGLLTLELGRHAIWISAGVLLGALGLFVVDEHRGVVRDRLRGGRRDRDAE</sequence>
<evidence type="ECO:0000256" key="1">
    <source>
        <dbReference type="SAM" id="Phobius"/>
    </source>
</evidence>
<accession>A0ABP8PDI7</accession>
<dbReference type="PANTHER" id="PTHR37314">
    <property type="entry name" value="SLR0142 PROTEIN"/>
    <property type="match status" value="1"/>
</dbReference>
<protein>
    <submittedName>
        <fullName evidence="2">YoaK family protein</fullName>
    </submittedName>
</protein>
<feature type="transmembrane region" description="Helical" evidence="1">
    <location>
        <begin position="94"/>
        <end position="113"/>
    </location>
</feature>
<name>A0ABP8PDI7_9ACTN</name>
<gene>
    <name evidence="2" type="ORF">GCM10023191_007510</name>
</gene>
<evidence type="ECO:0000313" key="2">
    <source>
        <dbReference type="EMBL" id="GAA4484405.1"/>
    </source>
</evidence>
<keyword evidence="3" id="KW-1185">Reference proteome</keyword>
<comment type="caution">
    <text evidence="2">The sequence shown here is derived from an EMBL/GenBank/DDBJ whole genome shotgun (WGS) entry which is preliminary data.</text>
</comment>